<accession>A0A0F9CTS4</accession>
<dbReference type="PANTHER" id="PTHR37813">
    <property type="entry name" value="FELS-2 PROPHAGE PROTEIN"/>
    <property type="match status" value="1"/>
</dbReference>
<organism evidence="3">
    <name type="scientific">marine sediment metagenome</name>
    <dbReference type="NCBI Taxonomy" id="412755"/>
    <lineage>
        <taxon>unclassified sequences</taxon>
        <taxon>metagenomes</taxon>
        <taxon>ecological metagenomes</taxon>
    </lineage>
</organism>
<protein>
    <recommendedName>
        <fullName evidence="2">Phage tail tape measure protein domain-containing protein</fullName>
    </recommendedName>
</protein>
<dbReference type="EMBL" id="LAZR01031827">
    <property type="protein sequence ID" value="KKL52619.1"/>
    <property type="molecule type" value="Genomic_DNA"/>
</dbReference>
<dbReference type="InterPro" id="IPR010090">
    <property type="entry name" value="Phage_tape_meas"/>
</dbReference>
<gene>
    <name evidence="3" type="ORF">LCGC14_2283630</name>
</gene>
<sequence>MASTNLELIIKARDEASKTLGNVSKKAGGLANIAGKALRAGALAGGVAIAGLGIAAVKMGLDFEKSMAEVKTLLPDLNDEGFAKLQTGVLDLSKELGIATNDAVPALYQAISAGVPPDNVMDFMRIAGKAAIGGVTDLETAVDGISSVINTYGAEAITAGEASDIMFTAVKLGKTNFEELSSSLFNVLPTASSLGISFEEVSAAIATMTAQGVPTSVATTKIRMAMVEASKSGSKLDLALRDLRGKGLIGLIESGEDFSHVMQDMRERMPDQEFRDLFGSTEALDAALAITGDQAGAMKDALGEMRDSAGAS</sequence>
<evidence type="ECO:0000256" key="1">
    <source>
        <dbReference type="ARBA" id="ARBA00022612"/>
    </source>
</evidence>
<name>A0A0F9CTS4_9ZZZZ</name>
<feature type="non-terminal residue" evidence="3">
    <location>
        <position position="312"/>
    </location>
</feature>
<evidence type="ECO:0000259" key="2">
    <source>
        <dbReference type="Pfam" id="PF10145"/>
    </source>
</evidence>
<dbReference type="Pfam" id="PF10145">
    <property type="entry name" value="PhageMin_Tail"/>
    <property type="match status" value="1"/>
</dbReference>
<dbReference type="PANTHER" id="PTHR37813:SF1">
    <property type="entry name" value="FELS-2 PROPHAGE PROTEIN"/>
    <property type="match status" value="1"/>
</dbReference>
<dbReference type="NCBIfam" id="TIGR01760">
    <property type="entry name" value="tape_meas_TP901"/>
    <property type="match status" value="1"/>
</dbReference>
<dbReference type="AlphaFoldDB" id="A0A0F9CTS4"/>
<feature type="domain" description="Phage tail tape measure protein" evidence="2">
    <location>
        <begin position="89"/>
        <end position="279"/>
    </location>
</feature>
<proteinExistence type="predicted"/>
<evidence type="ECO:0000313" key="3">
    <source>
        <dbReference type="EMBL" id="KKL52619.1"/>
    </source>
</evidence>
<reference evidence="3" key="1">
    <citation type="journal article" date="2015" name="Nature">
        <title>Complex archaea that bridge the gap between prokaryotes and eukaryotes.</title>
        <authorList>
            <person name="Spang A."/>
            <person name="Saw J.H."/>
            <person name="Jorgensen S.L."/>
            <person name="Zaremba-Niedzwiedzka K."/>
            <person name="Martijn J."/>
            <person name="Lind A.E."/>
            <person name="van Eijk R."/>
            <person name="Schleper C."/>
            <person name="Guy L."/>
            <person name="Ettema T.J."/>
        </authorList>
    </citation>
    <scope>NUCLEOTIDE SEQUENCE</scope>
</reference>
<comment type="caution">
    <text evidence="3">The sequence shown here is derived from an EMBL/GenBank/DDBJ whole genome shotgun (WGS) entry which is preliminary data.</text>
</comment>
<keyword evidence="1" id="KW-1188">Viral release from host cell</keyword>